<reference evidence="9" key="2">
    <citation type="submission" date="2025-08" db="UniProtKB">
        <authorList>
            <consortium name="Ensembl"/>
        </authorList>
    </citation>
    <scope>IDENTIFICATION</scope>
    <source>
        <strain evidence="9">breed Abyssinian</strain>
    </source>
</reference>
<evidence type="ECO:0000313" key="9">
    <source>
        <dbReference type="Ensembl" id="ENSFCTP00005033644.1"/>
    </source>
</evidence>
<dbReference type="Ensembl" id="ENSFCTT00005046879.1">
    <property type="protein sequence ID" value="ENSFCTP00005033644.1"/>
    <property type="gene ID" value="ENSFCTG00005016301.1"/>
</dbReference>
<dbReference type="SUPFAM" id="SSF57716">
    <property type="entry name" value="Glucocorticoid receptor-like (DNA-binding domain)"/>
    <property type="match status" value="5"/>
</dbReference>
<evidence type="ECO:0000256" key="7">
    <source>
        <dbReference type="SAM" id="MobiDB-lite"/>
    </source>
</evidence>
<evidence type="ECO:0000256" key="3">
    <source>
        <dbReference type="ARBA" id="ARBA00022723"/>
    </source>
</evidence>
<dbReference type="Proteomes" id="UP000823872">
    <property type="component" value="Chromosome D1"/>
</dbReference>
<dbReference type="PANTHER" id="PTHR24216">
    <property type="entry name" value="PAXILLIN-RELATED"/>
    <property type="match status" value="1"/>
</dbReference>
<dbReference type="PROSITE" id="PS50023">
    <property type="entry name" value="LIM_DOMAIN_2"/>
    <property type="match status" value="4"/>
</dbReference>
<feature type="domain" description="LIM zinc-binding" evidence="8">
    <location>
        <begin position="414"/>
        <end position="471"/>
    </location>
</feature>
<proteinExistence type="inferred from homology"/>
<dbReference type="CDD" id="cd09408">
    <property type="entry name" value="LIM2_Leupaxin"/>
    <property type="match status" value="1"/>
</dbReference>
<comment type="similarity">
    <text evidence="2">Belongs to the paxillin family.</text>
</comment>
<dbReference type="PROSITE" id="PS00478">
    <property type="entry name" value="LIM_DOMAIN_1"/>
    <property type="match status" value="2"/>
</dbReference>
<evidence type="ECO:0000256" key="6">
    <source>
        <dbReference type="PROSITE-ProRule" id="PRU00125"/>
    </source>
</evidence>
<feature type="compositionally biased region" description="Polar residues" evidence="7">
    <location>
        <begin position="220"/>
        <end position="230"/>
    </location>
</feature>
<dbReference type="SMART" id="SM00132">
    <property type="entry name" value="LIM"/>
    <property type="match status" value="4"/>
</dbReference>
<dbReference type="Gene3D" id="2.10.110.10">
    <property type="entry name" value="Cysteine Rich Protein"/>
    <property type="match status" value="4"/>
</dbReference>
<keyword evidence="5 6" id="KW-0440">LIM domain</keyword>
<keyword evidence="4 6" id="KW-0862">Zinc</keyword>
<dbReference type="Pfam" id="PF00412">
    <property type="entry name" value="LIM"/>
    <property type="match status" value="4"/>
</dbReference>
<dbReference type="GeneTree" id="ENSGT00940000160259"/>
<keyword evidence="10" id="KW-1185">Reference proteome</keyword>
<protein>
    <submittedName>
        <fullName evidence="9">Leupaxin</fullName>
    </submittedName>
</protein>
<gene>
    <name evidence="9" type="primary">LPXN</name>
</gene>
<evidence type="ECO:0000256" key="4">
    <source>
        <dbReference type="ARBA" id="ARBA00022833"/>
    </source>
</evidence>
<feature type="domain" description="LIM zinc-binding" evidence="8">
    <location>
        <begin position="532"/>
        <end position="590"/>
    </location>
</feature>
<accession>A0ABI7YFL2</accession>
<reference evidence="9" key="3">
    <citation type="submission" date="2025-09" db="UniProtKB">
        <authorList>
            <consortium name="Ensembl"/>
        </authorList>
    </citation>
    <scope>IDENTIFICATION</scope>
    <source>
        <strain evidence="9">breed Abyssinian</strain>
    </source>
</reference>
<feature type="region of interest" description="Disordered" evidence="7">
    <location>
        <begin position="107"/>
        <end position="205"/>
    </location>
</feature>
<keyword evidence="3 6" id="KW-0479">Metal-binding</keyword>
<reference evidence="9 10" key="1">
    <citation type="submission" date="2021-02" db="EMBL/GenBank/DDBJ databases">
        <title>Safari Cat Assemblies.</title>
        <authorList>
            <person name="Bredemeyer K.R."/>
            <person name="Murphy W.J."/>
        </authorList>
    </citation>
    <scope>NUCLEOTIDE SEQUENCE [LARGE SCALE GENOMIC DNA]</scope>
</reference>
<evidence type="ECO:0000256" key="2">
    <source>
        <dbReference type="ARBA" id="ARBA00005813"/>
    </source>
</evidence>
<organism evidence="9 10">
    <name type="scientific">Felis catus</name>
    <name type="common">Cat</name>
    <name type="synonym">Felis silvestris catus</name>
    <dbReference type="NCBI Taxonomy" id="9685"/>
    <lineage>
        <taxon>Eukaryota</taxon>
        <taxon>Metazoa</taxon>
        <taxon>Chordata</taxon>
        <taxon>Craniata</taxon>
        <taxon>Vertebrata</taxon>
        <taxon>Euteleostomi</taxon>
        <taxon>Mammalia</taxon>
        <taxon>Eutheria</taxon>
        <taxon>Laurasiatheria</taxon>
        <taxon>Carnivora</taxon>
        <taxon>Feliformia</taxon>
        <taxon>Felidae</taxon>
        <taxon>Felinae</taxon>
        <taxon>Felis</taxon>
    </lineage>
</organism>
<dbReference type="InterPro" id="IPR001781">
    <property type="entry name" value="Znf_LIM"/>
</dbReference>
<evidence type="ECO:0000256" key="5">
    <source>
        <dbReference type="ARBA" id="ARBA00023038"/>
    </source>
</evidence>
<dbReference type="PANTHER" id="PTHR24216:SF23">
    <property type="entry name" value="LEUPAXIN"/>
    <property type="match status" value="1"/>
</dbReference>
<feature type="compositionally biased region" description="Low complexity" evidence="7">
    <location>
        <begin position="116"/>
        <end position="131"/>
    </location>
</feature>
<feature type="domain" description="LIM zinc-binding" evidence="8">
    <location>
        <begin position="472"/>
        <end position="531"/>
    </location>
</feature>
<evidence type="ECO:0000259" key="8">
    <source>
        <dbReference type="PROSITE" id="PS50023"/>
    </source>
</evidence>
<evidence type="ECO:0000313" key="10">
    <source>
        <dbReference type="Proteomes" id="UP000823872"/>
    </source>
</evidence>
<comment type="subcellular location">
    <subcellularLocation>
        <location evidence="1">Cell junction</location>
        <location evidence="1">Focal adhesion</location>
    </subcellularLocation>
</comment>
<feature type="compositionally biased region" description="Low complexity" evidence="7">
    <location>
        <begin position="140"/>
        <end position="158"/>
    </location>
</feature>
<evidence type="ECO:0000256" key="1">
    <source>
        <dbReference type="ARBA" id="ARBA00004246"/>
    </source>
</evidence>
<dbReference type="CDD" id="cd09339">
    <property type="entry name" value="LIM4_Paxillin_like"/>
    <property type="match status" value="1"/>
</dbReference>
<name>A0ABI7YFL2_FELCA</name>
<feature type="region of interest" description="Disordered" evidence="7">
    <location>
        <begin position="217"/>
        <end position="255"/>
    </location>
</feature>
<feature type="domain" description="LIM zinc-binding" evidence="8">
    <location>
        <begin position="354"/>
        <end position="413"/>
    </location>
</feature>
<sequence length="590" mass="63020">AGDGGFAAWDCCPGASGGLALGLLLRRRGYSAFLRRDTAAAAAAAAARPRSRPPLSTRLLVVPAGAAAAAASGGCCWGSSGAALAAAASPPSWSCCSGGLGSSVSPGIGARPSPTPSSQAAEAEAAAAAALLPPPPSPPGASGSISLSAPLSPLPSARLRGRPPHPLPLKARYRWRRARPPQTCSGPIGEEGRLLRPAPRGLSRSDVPDALLEELERSTLQDSDESSSPAPLSLDQHSRKETDLAETSGVPSVQNDTSPLLVQLVYTTHIQEPNIYSEVQEPNKAQLPPKTSAAVQLDELMAHLCDMQTQVAAKADASKKHLANKQDQKASLDSMLGGLEQDLQDLGIATVPKGHCASCQKPIAGKAIHALGQAWHPEHFVCAHCKEEIGCSPFFERSGLAYCPKDYHHLFSPRCAYCAAPILDKVLTAMNQTWHPEHFFCSHCGEVFGAEGFHEKDKKPYCRKDFLAMFSPKCGGCNRPVLENYLSAMDTVWHPECFVCGDCFSSFSAGSFFELDGRPYCELHYHQRQGTLCRGCGQPITGRCISAMGHKFHPEHFVCAFCLTQLSKGVFREQDDKTYCQPCFHKLFPL</sequence>